<evidence type="ECO:0000256" key="2">
    <source>
        <dbReference type="ARBA" id="ARBA00007165"/>
    </source>
</evidence>
<gene>
    <name evidence="8" type="ORF">V5R04_05440</name>
</gene>
<evidence type="ECO:0000256" key="7">
    <source>
        <dbReference type="SAM" id="MobiDB-lite"/>
    </source>
</evidence>
<evidence type="ECO:0000313" key="8">
    <source>
        <dbReference type="EMBL" id="XBH22664.1"/>
    </source>
</evidence>
<evidence type="ECO:0000256" key="4">
    <source>
        <dbReference type="ARBA" id="ARBA00022989"/>
    </source>
</evidence>
<keyword evidence="5 6" id="KW-0472">Membrane</keyword>
<keyword evidence="4 6" id="KW-1133">Transmembrane helix</keyword>
<dbReference type="InterPro" id="IPR045214">
    <property type="entry name" value="Surf1/Surf4"/>
</dbReference>
<dbReference type="PROSITE" id="PS50895">
    <property type="entry name" value="SURF1"/>
    <property type="match status" value="1"/>
</dbReference>
<evidence type="ECO:0000256" key="6">
    <source>
        <dbReference type="RuleBase" id="RU363076"/>
    </source>
</evidence>
<dbReference type="PANTHER" id="PTHR23427:SF2">
    <property type="entry name" value="SURFEIT LOCUS PROTEIN 1"/>
    <property type="match status" value="1"/>
</dbReference>
<proteinExistence type="inferred from homology"/>
<accession>A0AAU7DYB3</accession>
<dbReference type="EMBL" id="CP146203">
    <property type="protein sequence ID" value="XBH22664.1"/>
    <property type="molecule type" value="Genomic_DNA"/>
</dbReference>
<comment type="caution">
    <text evidence="6">Lacks conserved residue(s) required for the propagation of feature annotation.</text>
</comment>
<dbReference type="CDD" id="cd06662">
    <property type="entry name" value="SURF1"/>
    <property type="match status" value="1"/>
</dbReference>
<feature type="region of interest" description="Disordered" evidence="7">
    <location>
        <begin position="257"/>
        <end position="291"/>
    </location>
</feature>
<dbReference type="InterPro" id="IPR002994">
    <property type="entry name" value="Surf1/Shy1"/>
</dbReference>
<keyword evidence="3 6" id="KW-0812">Transmembrane</keyword>
<evidence type="ECO:0000256" key="3">
    <source>
        <dbReference type="ARBA" id="ARBA00022692"/>
    </source>
</evidence>
<name>A0AAU7DYB3_9MICO</name>
<comment type="similarity">
    <text evidence="2 6">Belongs to the SURF1 family.</text>
</comment>
<organism evidence="8">
    <name type="scientific">Jonesiaceae bacterium BS-20</name>
    <dbReference type="NCBI Taxonomy" id="3120821"/>
    <lineage>
        <taxon>Bacteria</taxon>
        <taxon>Bacillati</taxon>
        <taxon>Actinomycetota</taxon>
        <taxon>Actinomycetes</taxon>
        <taxon>Micrococcales</taxon>
        <taxon>Jonesiaceae</taxon>
    </lineage>
</organism>
<evidence type="ECO:0000256" key="1">
    <source>
        <dbReference type="ARBA" id="ARBA00004370"/>
    </source>
</evidence>
<feature type="transmembrane region" description="Helical" evidence="6">
    <location>
        <begin position="209"/>
        <end position="227"/>
    </location>
</feature>
<dbReference type="Pfam" id="PF02104">
    <property type="entry name" value="SURF1"/>
    <property type="match status" value="1"/>
</dbReference>
<evidence type="ECO:0000256" key="5">
    <source>
        <dbReference type="ARBA" id="ARBA00023136"/>
    </source>
</evidence>
<keyword evidence="6" id="KW-1003">Cell membrane</keyword>
<sequence>MVLIIACIALGQWQWNRHENRDAVITSINNNYNSAPVPLAEVLPTTDTALKPEQVWTPVTVTGHYLQDGTALLRNRPIKSTPSVHVLVPFETTDGKVMLVNRGWVPYRNNANRPDLPAPPSGEVTLTVHLRQDEPKTERDAPVGQVQAINIDQSLAAGAEYGNLDPLWAQGRTYQAYGSLASEDPAPTAGISALPKPDIDPRSHLSYAFQWWVFAVGALGGFFVLYFRERTLKRAAREGLNVNPFLALNELAESGQGTDLAPEVTASARPTKQGRKARARLEEDYEDSLFE</sequence>
<dbReference type="AlphaFoldDB" id="A0AAU7DYB3"/>
<reference evidence="8" key="1">
    <citation type="submission" date="2024-02" db="EMBL/GenBank/DDBJ databases">
        <title>Tomenella chthoni gen. nov. sp. nov., a member of the family Jonesiaceae isolated from bat guano.</title>
        <authorList>
            <person name="Miller S.L."/>
            <person name="King J."/>
            <person name="Sankaranarayanan K."/>
            <person name="Lawson P.A."/>
        </authorList>
    </citation>
    <scope>NUCLEOTIDE SEQUENCE</scope>
    <source>
        <strain evidence="8">BS-20</strain>
    </source>
</reference>
<protein>
    <recommendedName>
        <fullName evidence="6">SURF1-like protein</fullName>
    </recommendedName>
</protein>
<dbReference type="GO" id="GO:0005886">
    <property type="term" value="C:plasma membrane"/>
    <property type="evidence" value="ECO:0007669"/>
    <property type="project" value="UniProtKB-SubCell"/>
</dbReference>
<dbReference type="PANTHER" id="PTHR23427">
    <property type="entry name" value="SURFEIT LOCUS PROTEIN"/>
    <property type="match status" value="1"/>
</dbReference>
<comment type="subcellular location">
    <subcellularLocation>
        <location evidence="6">Cell membrane</location>
        <topology evidence="6">Multi-pass membrane protein</topology>
    </subcellularLocation>
    <subcellularLocation>
        <location evidence="1">Membrane</location>
    </subcellularLocation>
</comment>